<keyword evidence="2" id="KW-1185">Reference proteome</keyword>
<protein>
    <recommendedName>
        <fullName evidence="3">Secreted protein</fullName>
    </recommendedName>
</protein>
<reference evidence="1 2" key="1">
    <citation type="submission" date="2020-08" db="EMBL/GenBank/DDBJ databases">
        <title>Genomic Encyclopedia of Type Strains, Phase IV (KMG-V): Genome sequencing to study the core and pangenomes of soil and plant-associated prokaryotes.</title>
        <authorList>
            <person name="Whitman W."/>
        </authorList>
    </citation>
    <scope>NUCLEOTIDE SEQUENCE [LARGE SCALE GENOMIC DNA]</scope>
    <source>
        <strain evidence="1 2">SEMIA 4087</strain>
    </source>
</reference>
<evidence type="ECO:0000313" key="2">
    <source>
        <dbReference type="Proteomes" id="UP000551353"/>
    </source>
</evidence>
<accession>A0ABR6IRD2</accession>
<evidence type="ECO:0000313" key="1">
    <source>
        <dbReference type="EMBL" id="MBB4230308.1"/>
    </source>
</evidence>
<dbReference type="Proteomes" id="UP000551353">
    <property type="component" value="Unassembled WGS sequence"/>
</dbReference>
<gene>
    <name evidence="1" type="ORF">GGD56_004161</name>
</gene>
<name>A0ABR6IRD2_9HYPH</name>
<evidence type="ECO:0008006" key="3">
    <source>
        <dbReference type="Google" id="ProtNLM"/>
    </source>
</evidence>
<sequence>MSALIVLIFLPVFCRTFYHPYGAWDNFDAILFRSELVHGSSGELLAVRLLRVKRRLFLRCPANAISSSSVAPFSAAIVAPALRSPCIEQ</sequence>
<organism evidence="1 2">
    <name type="scientific">Rhizobium mongolense</name>
    <dbReference type="NCBI Taxonomy" id="57676"/>
    <lineage>
        <taxon>Bacteria</taxon>
        <taxon>Pseudomonadati</taxon>
        <taxon>Pseudomonadota</taxon>
        <taxon>Alphaproteobacteria</taxon>
        <taxon>Hyphomicrobiales</taxon>
        <taxon>Rhizobiaceae</taxon>
        <taxon>Rhizobium/Agrobacterium group</taxon>
        <taxon>Rhizobium</taxon>
    </lineage>
</organism>
<comment type="caution">
    <text evidence="1">The sequence shown here is derived from an EMBL/GenBank/DDBJ whole genome shotgun (WGS) entry which is preliminary data.</text>
</comment>
<proteinExistence type="predicted"/>
<dbReference type="EMBL" id="JACIFX010000005">
    <property type="protein sequence ID" value="MBB4230308.1"/>
    <property type="molecule type" value="Genomic_DNA"/>
</dbReference>